<evidence type="ECO:0000313" key="2">
    <source>
        <dbReference type="Proteomes" id="UP000664369"/>
    </source>
</evidence>
<evidence type="ECO:0000313" key="1">
    <source>
        <dbReference type="EMBL" id="MBO2010709.1"/>
    </source>
</evidence>
<accession>A0ABS3QHI2</accession>
<dbReference type="Proteomes" id="UP000664369">
    <property type="component" value="Unassembled WGS sequence"/>
</dbReference>
<reference evidence="1 2" key="1">
    <citation type="submission" date="2021-03" db="EMBL/GenBank/DDBJ databases">
        <authorList>
            <person name="Kim M.K."/>
        </authorList>
    </citation>
    <scope>NUCLEOTIDE SEQUENCE [LARGE SCALE GENOMIC DNA]</scope>
    <source>
        <strain evidence="1 2">BT442</strain>
    </source>
</reference>
<comment type="caution">
    <text evidence="1">The sequence shown here is derived from an EMBL/GenBank/DDBJ whole genome shotgun (WGS) entry which is preliminary data.</text>
</comment>
<keyword evidence="2" id="KW-1185">Reference proteome</keyword>
<sequence length="213" mass="23799">MKPALLLLLALPPEMPTAGPGPVRITFSPLTKPAYLEAKKSVVVTKPKMTFPLKKQNGQLTILTTKGPKIFKDIVVDEAANKSGIGEAETLIHDYLGYLPAFKCHLLRVNYYETSQYLLISDSGQQLELWGEPIFAPDMQHIIATCMGIEYGGGQPNILQLLALRNGVWKQVWKQEPKHWEPYRVGWTSANTLLLSRMMWTGKSQGTPILIRG</sequence>
<dbReference type="EMBL" id="JAGETZ010000008">
    <property type="protein sequence ID" value="MBO2010709.1"/>
    <property type="molecule type" value="Genomic_DNA"/>
</dbReference>
<name>A0ABS3QHI2_9BACT</name>
<proteinExistence type="predicted"/>
<organism evidence="1 2">
    <name type="scientific">Hymenobacter negativus</name>
    <dbReference type="NCBI Taxonomy" id="2795026"/>
    <lineage>
        <taxon>Bacteria</taxon>
        <taxon>Pseudomonadati</taxon>
        <taxon>Bacteroidota</taxon>
        <taxon>Cytophagia</taxon>
        <taxon>Cytophagales</taxon>
        <taxon>Hymenobacteraceae</taxon>
        <taxon>Hymenobacter</taxon>
    </lineage>
</organism>
<protein>
    <submittedName>
        <fullName evidence="1">Uncharacterized protein</fullName>
    </submittedName>
</protein>
<dbReference type="RefSeq" id="WP_208176341.1">
    <property type="nucleotide sequence ID" value="NZ_JAGETZ010000008.1"/>
</dbReference>
<gene>
    <name evidence="1" type="ORF">J4E00_16730</name>
</gene>